<evidence type="ECO:0000256" key="1">
    <source>
        <dbReference type="SAM" id="MobiDB-lite"/>
    </source>
</evidence>
<keyword evidence="3" id="KW-1185">Reference proteome</keyword>
<comment type="caution">
    <text evidence="2">The sequence shown here is derived from an EMBL/GenBank/DDBJ whole genome shotgun (WGS) entry which is preliminary data.</text>
</comment>
<dbReference type="Proteomes" id="UP001195483">
    <property type="component" value="Unassembled WGS sequence"/>
</dbReference>
<sequence length="91" mass="10139">MSVQLTLRLRNGEKKLLSEPVGHTDGEVDLVDLHQAISKVQEKANNLLTVCVEEQKSAGLQNNRGAVEGNEDDNDEDEESENEPEEKKPKK</sequence>
<name>A0AAE0TDW4_9BIVA</name>
<gene>
    <name evidence="2" type="ORF">CHS0354_042583</name>
</gene>
<evidence type="ECO:0000313" key="2">
    <source>
        <dbReference type="EMBL" id="KAK3608592.1"/>
    </source>
</evidence>
<dbReference type="EMBL" id="JAEAOA010002356">
    <property type="protein sequence ID" value="KAK3608592.1"/>
    <property type="molecule type" value="Genomic_DNA"/>
</dbReference>
<organism evidence="2 3">
    <name type="scientific">Potamilus streckersoni</name>
    <dbReference type="NCBI Taxonomy" id="2493646"/>
    <lineage>
        <taxon>Eukaryota</taxon>
        <taxon>Metazoa</taxon>
        <taxon>Spiralia</taxon>
        <taxon>Lophotrochozoa</taxon>
        <taxon>Mollusca</taxon>
        <taxon>Bivalvia</taxon>
        <taxon>Autobranchia</taxon>
        <taxon>Heteroconchia</taxon>
        <taxon>Palaeoheterodonta</taxon>
        <taxon>Unionida</taxon>
        <taxon>Unionoidea</taxon>
        <taxon>Unionidae</taxon>
        <taxon>Ambleminae</taxon>
        <taxon>Lampsilini</taxon>
        <taxon>Potamilus</taxon>
    </lineage>
</organism>
<dbReference type="AlphaFoldDB" id="A0AAE0TDW4"/>
<reference evidence="2" key="3">
    <citation type="submission" date="2023-05" db="EMBL/GenBank/DDBJ databases">
        <authorList>
            <person name="Smith C.H."/>
        </authorList>
    </citation>
    <scope>NUCLEOTIDE SEQUENCE</scope>
    <source>
        <strain evidence="2">CHS0354</strain>
        <tissue evidence="2">Mantle</tissue>
    </source>
</reference>
<reference evidence="2" key="2">
    <citation type="journal article" date="2021" name="Genome Biol. Evol.">
        <title>Developing a high-quality reference genome for a parasitic bivalve with doubly uniparental inheritance (Bivalvia: Unionida).</title>
        <authorList>
            <person name="Smith C.H."/>
        </authorList>
    </citation>
    <scope>NUCLEOTIDE SEQUENCE</scope>
    <source>
        <strain evidence="2">CHS0354</strain>
        <tissue evidence="2">Mantle</tissue>
    </source>
</reference>
<feature type="compositionally biased region" description="Acidic residues" evidence="1">
    <location>
        <begin position="69"/>
        <end position="84"/>
    </location>
</feature>
<accession>A0AAE0TDW4</accession>
<evidence type="ECO:0000313" key="3">
    <source>
        <dbReference type="Proteomes" id="UP001195483"/>
    </source>
</evidence>
<proteinExistence type="predicted"/>
<protein>
    <submittedName>
        <fullName evidence="2">Uncharacterized protein</fullName>
    </submittedName>
</protein>
<feature type="region of interest" description="Disordered" evidence="1">
    <location>
        <begin position="55"/>
        <end position="91"/>
    </location>
</feature>
<reference evidence="2" key="1">
    <citation type="journal article" date="2021" name="Genome Biol. Evol.">
        <title>A High-Quality Reference Genome for a Parasitic Bivalve with Doubly Uniparental Inheritance (Bivalvia: Unionida).</title>
        <authorList>
            <person name="Smith C.H."/>
        </authorList>
    </citation>
    <scope>NUCLEOTIDE SEQUENCE</scope>
    <source>
        <strain evidence="2">CHS0354</strain>
    </source>
</reference>